<evidence type="ECO:0000313" key="2">
    <source>
        <dbReference type="EMBL" id="JAA71679.1"/>
    </source>
</evidence>
<evidence type="ECO:0000256" key="1">
    <source>
        <dbReference type="SAM" id="SignalP"/>
    </source>
</evidence>
<name>A0A0K8RMF2_IXORI</name>
<feature type="signal peptide" evidence="1">
    <location>
        <begin position="1"/>
        <end position="21"/>
    </location>
</feature>
<feature type="chain" id="PRO_5005518666" evidence="1">
    <location>
        <begin position="22"/>
        <end position="234"/>
    </location>
</feature>
<accession>A0A0K8RMF2</accession>
<dbReference type="AlphaFoldDB" id="A0A0K8RMF2"/>
<protein>
    <submittedName>
        <fullName evidence="2">Putative ixodes 26 kDa salivary protein</fullName>
    </submittedName>
</protein>
<organism evidence="2">
    <name type="scientific">Ixodes ricinus</name>
    <name type="common">Common tick</name>
    <name type="synonym">Acarus ricinus</name>
    <dbReference type="NCBI Taxonomy" id="34613"/>
    <lineage>
        <taxon>Eukaryota</taxon>
        <taxon>Metazoa</taxon>
        <taxon>Ecdysozoa</taxon>
        <taxon>Arthropoda</taxon>
        <taxon>Chelicerata</taxon>
        <taxon>Arachnida</taxon>
        <taxon>Acari</taxon>
        <taxon>Parasitiformes</taxon>
        <taxon>Ixodida</taxon>
        <taxon>Ixodoidea</taxon>
        <taxon>Ixodidae</taxon>
        <taxon>Ixodinae</taxon>
        <taxon>Ixodes</taxon>
    </lineage>
</organism>
<dbReference type="EMBL" id="GADI01002129">
    <property type="protein sequence ID" value="JAA71679.1"/>
    <property type="molecule type" value="mRNA"/>
</dbReference>
<keyword evidence="1" id="KW-0732">Signal</keyword>
<reference evidence="2" key="1">
    <citation type="submission" date="2012-12" db="EMBL/GenBank/DDBJ databases">
        <title>Identification and characterization of a phenylalanine ammonia-lyase gene family in Isatis indigotica Fort.</title>
        <authorList>
            <person name="Liu Q."/>
            <person name="Chen J."/>
            <person name="Zhou X."/>
            <person name="Di P."/>
            <person name="Xiao Y."/>
            <person name="Xuan H."/>
            <person name="Zhang L."/>
            <person name="Chen W."/>
        </authorList>
    </citation>
    <scope>NUCLEOTIDE SEQUENCE</scope>
    <source>
        <tissue evidence="2">Salivary gland</tissue>
    </source>
</reference>
<sequence length="234" mass="27199">MRVLALAFALSSFTFCFMADASTVADFSGNKGSGTPNITIGYQFHGFKDSEFQGESEVLRWLKELETKARGCLWTELGLRLKLQRAYIAKPIDQLKEEIENWTKGGGTVDPFKALYYLKKFFDRRYNTDIVCLITKKPLYDTKTANYFGFAIHQTLCETEVPMLLTYDKEKVNETGHEFCLFIRDSIKNFKFFDWWKKTRVEKKKYFDECNRYILDSTRGLTLPILVDSPLAEV</sequence>
<proteinExistence type="evidence at transcript level"/>